<evidence type="ECO:0000256" key="2">
    <source>
        <dbReference type="ARBA" id="ARBA00022840"/>
    </source>
</evidence>
<evidence type="ECO:0000256" key="1">
    <source>
        <dbReference type="ARBA" id="ARBA00022741"/>
    </source>
</evidence>
<dbReference type="InterPro" id="IPR002078">
    <property type="entry name" value="Sigma_54_int"/>
</dbReference>
<dbReference type="Pfam" id="PF00158">
    <property type="entry name" value="Sigma54_activat"/>
    <property type="match status" value="1"/>
</dbReference>
<dbReference type="Gene3D" id="3.40.50.300">
    <property type="entry name" value="P-loop containing nucleotide triphosphate hydrolases"/>
    <property type="match status" value="1"/>
</dbReference>
<reference evidence="4" key="1">
    <citation type="submission" date="2020-09" db="EMBL/GenBank/DDBJ databases">
        <title>A novel bacterium of genus Bacillus, isolated from South China Sea.</title>
        <authorList>
            <person name="Huang H."/>
            <person name="Mo K."/>
            <person name="Hu Y."/>
        </authorList>
    </citation>
    <scope>NUCLEOTIDE SEQUENCE</scope>
    <source>
        <strain evidence="4">IB182487</strain>
    </source>
</reference>
<keyword evidence="2" id="KW-0067">ATP-binding</keyword>
<dbReference type="AlphaFoldDB" id="A0A926NIX5"/>
<dbReference type="InterPro" id="IPR013668">
    <property type="entry name" value="RNase_R_HTH_12"/>
</dbReference>
<dbReference type="CDD" id="cd00009">
    <property type="entry name" value="AAA"/>
    <property type="match status" value="1"/>
</dbReference>
<dbReference type="EMBL" id="JACXAI010000020">
    <property type="protein sequence ID" value="MBD1381600.1"/>
    <property type="molecule type" value="Genomic_DNA"/>
</dbReference>
<dbReference type="InterPro" id="IPR003593">
    <property type="entry name" value="AAA+_ATPase"/>
</dbReference>
<gene>
    <name evidence="4" type="ORF">IC621_15285</name>
</gene>
<dbReference type="SMART" id="SM00382">
    <property type="entry name" value="AAA"/>
    <property type="match status" value="1"/>
</dbReference>
<dbReference type="RefSeq" id="WP_191159200.1">
    <property type="nucleotide sequence ID" value="NZ_JACXAI010000020.1"/>
</dbReference>
<dbReference type="InterPro" id="IPR058031">
    <property type="entry name" value="AAA_lid_NorR"/>
</dbReference>
<evidence type="ECO:0000313" key="4">
    <source>
        <dbReference type="EMBL" id="MBD1381600.1"/>
    </source>
</evidence>
<dbReference type="GO" id="GO:0005524">
    <property type="term" value="F:ATP binding"/>
    <property type="evidence" value="ECO:0007669"/>
    <property type="project" value="UniProtKB-KW"/>
</dbReference>
<dbReference type="InterPro" id="IPR025943">
    <property type="entry name" value="Sigma_54_int_dom_ATP-bd_2"/>
</dbReference>
<organism evidence="4 5">
    <name type="scientific">Metabacillus arenae</name>
    <dbReference type="NCBI Taxonomy" id="2771434"/>
    <lineage>
        <taxon>Bacteria</taxon>
        <taxon>Bacillati</taxon>
        <taxon>Bacillota</taxon>
        <taxon>Bacilli</taxon>
        <taxon>Bacillales</taxon>
        <taxon>Bacillaceae</taxon>
        <taxon>Metabacillus</taxon>
    </lineage>
</organism>
<dbReference type="PROSITE" id="PS50045">
    <property type="entry name" value="SIGMA54_INTERACT_4"/>
    <property type="match status" value="1"/>
</dbReference>
<dbReference type="PANTHER" id="PTHR32071">
    <property type="entry name" value="TRANSCRIPTIONAL REGULATORY PROTEIN"/>
    <property type="match status" value="1"/>
</dbReference>
<feature type="domain" description="Sigma-54 factor interaction" evidence="3">
    <location>
        <begin position="17"/>
        <end position="232"/>
    </location>
</feature>
<sequence length="354" mass="40394">MIIHNLDFLPKYNFEDIIGDHPLIIEAKHIAKKLAASDFPVLIEGETGAGKELFAHAMHYSSQRSNGPFLPVNCCAMSESMLEKELFGFEGEAGLFEAADGGTIFLDEIGDINEQLQARFNRLLQEKMFRRIGGSECIPLNVRIISATNSNLLEKVQNGAFRADLFYRLNVLSIQIPLLKERKSDIPLLTSYFIKQSGKKIRIDQAVIDFLMEYDWHGNVRELKNTIDYMLTVCDGRSIQIHDIPKQSVLSKNKPKKEPEKTDLQLTLMDKREYLFILNTIKDFNDQGEPASRRMIADLSKTAEQTLTTQQVRHRLDFLEKHRYITKGRGRAGTKITLEGTDFLNSLNENLVKD</sequence>
<evidence type="ECO:0000259" key="3">
    <source>
        <dbReference type="PROSITE" id="PS50045"/>
    </source>
</evidence>
<protein>
    <submittedName>
        <fullName evidence="4">Sigma 54-interacting transcriptional regulator</fullName>
    </submittedName>
</protein>
<dbReference type="Pfam" id="PF08461">
    <property type="entry name" value="WHD_RNase_R"/>
    <property type="match status" value="1"/>
</dbReference>
<dbReference type="InterPro" id="IPR036388">
    <property type="entry name" value="WH-like_DNA-bd_sf"/>
</dbReference>
<proteinExistence type="predicted"/>
<dbReference type="Gene3D" id="1.10.10.10">
    <property type="entry name" value="Winged helix-like DNA-binding domain superfamily/Winged helix DNA-binding domain"/>
    <property type="match status" value="1"/>
</dbReference>
<dbReference type="PROSITE" id="PS00675">
    <property type="entry name" value="SIGMA54_INTERACT_1"/>
    <property type="match status" value="1"/>
</dbReference>
<dbReference type="Gene3D" id="1.10.8.60">
    <property type="match status" value="1"/>
</dbReference>
<dbReference type="SUPFAM" id="SSF52540">
    <property type="entry name" value="P-loop containing nucleoside triphosphate hydrolases"/>
    <property type="match status" value="1"/>
</dbReference>
<keyword evidence="1" id="KW-0547">Nucleotide-binding</keyword>
<evidence type="ECO:0000313" key="5">
    <source>
        <dbReference type="Proteomes" id="UP000626844"/>
    </source>
</evidence>
<dbReference type="InterPro" id="IPR027417">
    <property type="entry name" value="P-loop_NTPase"/>
</dbReference>
<dbReference type="GO" id="GO:0006355">
    <property type="term" value="P:regulation of DNA-templated transcription"/>
    <property type="evidence" value="ECO:0007669"/>
    <property type="project" value="InterPro"/>
</dbReference>
<keyword evidence="5" id="KW-1185">Reference proteome</keyword>
<dbReference type="PANTHER" id="PTHR32071:SF119">
    <property type="entry name" value="SIGMA L-DEPENDENT TRANSCRIPTIONAL REGULATOR YPLP-RELATED"/>
    <property type="match status" value="1"/>
</dbReference>
<name>A0A926NIX5_9BACI</name>
<dbReference type="InterPro" id="IPR025662">
    <property type="entry name" value="Sigma_54_int_dom_ATP-bd_1"/>
</dbReference>
<dbReference type="Proteomes" id="UP000626844">
    <property type="component" value="Unassembled WGS sequence"/>
</dbReference>
<comment type="caution">
    <text evidence="4">The sequence shown here is derived from an EMBL/GenBank/DDBJ whole genome shotgun (WGS) entry which is preliminary data.</text>
</comment>
<accession>A0A926NIX5</accession>
<dbReference type="PROSITE" id="PS00676">
    <property type="entry name" value="SIGMA54_INTERACT_2"/>
    <property type="match status" value="1"/>
</dbReference>
<dbReference type="Pfam" id="PF25601">
    <property type="entry name" value="AAA_lid_14"/>
    <property type="match status" value="1"/>
</dbReference>
<dbReference type="FunFam" id="3.40.50.300:FF:000006">
    <property type="entry name" value="DNA-binding transcriptional regulator NtrC"/>
    <property type="match status" value="1"/>
</dbReference>